<evidence type="ECO:0000313" key="6">
    <source>
        <dbReference type="EMBL" id="AFD06691.1"/>
    </source>
</evidence>
<dbReference type="GO" id="GO:0006355">
    <property type="term" value="P:regulation of DNA-templated transcription"/>
    <property type="evidence" value="ECO:0007669"/>
    <property type="project" value="InterPro"/>
</dbReference>
<dbReference type="InterPro" id="IPR011006">
    <property type="entry name" value="CheY-like_superfamily"/>
</dbReference>
<dbReference type="SUPFAM" id="SSF52172">
    <property type="entry name" value="CheY-like"/>
    <property type="match status" value="1"/>
</dbReference>
<dbReference type="PRINTS" id="PR00038">
    <property type="entry name" value="HTHLUXR"/>
</dbReference>
<dbReference type="SMART" id="SM00448">
    <property type="entry name" value="REC"/>
    <property type="match status" value="1"/>
</dbReference>
<evidence type="ECO:0000259" key="4">
    <source>
        <dbReference type="PROSITE" id="PS50043"/>
    </source>
</evidence>
<dbReference type="InterPro" id="IPR036388">
    <property type="entry name" value="WH-like_DNA-bd_sf"/>
</dbReference>
<dbReference type="EMBL" id="CP003349">
    <property type="protein sequence ID" value="AFD06691.1"/>
    <property type="molecule type" value="Genomic_DNA"/>
</dbReference>
<proteinExistence type="predicted"/>
<feature type="domain" description="HTH luxR-type" evidence="4">
    <location>
        <begin position="144"/>
        <end position="209"/>
    </location>
</feature>
<accession>H8KVR8</accession>
<reference evidence="6" key="1">
    <citation type="submission" date="2012-02" db="EMBL/GenBank/DDBJ databases">
        <title>The complete genome of Solitalea canadensis DSM 3403.</title>
        <authorList>
            <consortium name="US DOE Joint Genome Institute (JGI-PGF)"/>
            <person name="Lucas S."/>
            <person name="Copeland A."/>
            <person name="Lapidus A."/>
            <person name="Glavina del Rio T."/>
            <person name="Dalin E."/>
            <person name="Tice H."/>
            <person name="Bruce D."/>
            <person name="Goodwin L."/>
            <person name="Pitluck S."/>
            <person name="Peters L."/>
            <person name="Ovchinnikova G."/>
            <person name="Lu M."/>
            <person name="Kyrpides N."/>
            <person name="Mavromatis K."/>
            <person name="Ivanova N."/>
            <person name="Brettin T."/>
            <person name="Detter J.C."/>
            <person name="Han C."/>
            <person name="Larimer F."/>
            <person name="Land M."/>
            <person name="Hauser L."/>
            <person name="Markowitz V."/>
            <person name="Cheng J.-F."/>
            <person name="Hugenholtz P."/>
            <person name="Woyke T."/>
            <person name="Wu D."/>
            <person name="Spring S."/>
            <person name="Schroeder M."/>
            <person name="Kopitz M."/>
            <person name="Brambilla E."/>
            <person name="Klenk H.-P."/>
            <person name="Eisen J.A."/>
        </authorList>
    </citation>
    <scope>NUCLEOTIDE SEQUENCE</scope>
    <source>
        <strain evidence="6">DSM 3403</strain>
    </source>
</reference>
<dbReference type="Pfam" id="PF00196">
    <property type="entry name" value="GerE"/>
    <property type="match status" value="1"/>
</dbReference>
<keyword evidence="1 3" id="KW-0597">Phosphoprotein</keyword>
<dbReference type="RefSeq" id="WP_014679918.1">
    <property type="nucleotide sequence ID" value="NC_017770.1"/>
</dbReference>
<dbReference type="InterPro" id="IPR058245">
    <property type="entry name" value="NreC/VraR/RcsB-like_REC"/>
</dbReference>
<organism evidence="6 7">
    <name type="scientific">Solitalea canadensis (strain ATCC 29591 / DSM 3403 / JCM 21819 / LMG 8368 / NBRC 15130 / NCIMB 12057 / USAM 9D)</name>
    <name type="common">Flexibacter canadensis</name>
    <dbReference type="NCBI Taxonomy" id="929556"/>
    <lineage>
        <taxon>Bacteria</taxon>
        <taxon>Pseudomonadati</taxon>
        <taxon>Bacteroidota</taxon>
        <taxon>Sphingobacteriia</taxon>
        <taxon>Sphingobacteriales</taxon>
        <taxon>Sphingobacteriaceae</taxon>
        <taxon>Solitalea</taxon>
    </lineage>
</organism>
<dbReference type="PROSITE" id="PS00622">
    <property type="entry name" value="HTH_LUXR_1"/>
    <property type="match status" value="1"/>
</dbReference>
<feature type="domain" description="Response regulatory" evidence="5">
    <location>
        <begin position="8"/>
        <end position="123"/>
    </location>
</feature>
<dbReference type="Gene3D" id="1.10.10.10">
    <property type="entry name" value="Winged helix-like DNA-binding domain superfamily/Winged helix DNA-binding domain"/>
    <property type="match status" value="1"/>
</dbReference>
<dbReference type="STRING" id="929556.Solca_1624"/>
<dbReference type="PROSITE" id="PS50110">
    <property type="entry name" value="RESPONSE_REGULATORY"/>
    <property type="match status" value="1"/>
</dbReference>
<dbReference type="KEGG" id="scn:Solca_1624"/>
<dbReference type="InterPro" id="IPR001789">
    <property type="entry name" value="Sig_transdc_resp-reg_receiver"/>
</dbReference>
<dbReference type="HOGENOM" id="CLU_000445_90_1_10"/>
<keyword evidence="2 6" id="KW-0238">DNA-binding</keyword>
<dbReference type="Pfam" id="PF00072">
    <property type="entry name" value="Response_reg"/>
    <property type="match status" value="1"/>
</dbReference>
<dbReference type="InterPro" id="IPR000792">
    <property type="entry name" value="Tscrpt_reg_LuxR_C"/>
</dbReference>
<dbReference type="SMART" id="SM00421">
    <property type="entry name" value="HTH_LUXR"/>
    <property type="match status" value="1"/>
</dbReference>
<feature type="modified residue" description="4-aspartylphosphate" evidence="3">
    <location>
        <position position="58"/>
    </location>
</feature>
<dbReference type="InterPro" id="IPR039420">
    <property type="entry name" value="WalR-like"/>
</dbReference>
<gene>
    <name evidence="6" type="ordered locus">Solca_1624</name>
</gene>
<dbReference type="CDD" id="cd17535">
    <property type="entry name" value="REC_NarL-like"/>
    <property type="match status" value="1"/>
</dbReference>
<dbReference type="Proteomes" id="UP000007590">
    <property type="component" value="Chromosome"/>
</dbReference>
<dbReference type="OrthoDB" id="9797341at2"/>
<dbReference type="SUPFAM" id="SSF46894">
    <property type="entry name" value="C-terminal effector domain of the bipartite response regulators"/>
    <property type="match status" value="1"/>
</dbReference>
<dbReference type="eggNOG" id="COG2197">
    <property type="taxonomic scope" value="Bacteria"/>
</dbReference>
<dbReference type="GO" id="GO:0000160">
    <property type="term" value="P:phosphorelay signal transduction system"/>
    <property type="evidence" value="ECO:0007669"/>
    <property type="project" value="InterPro"/>
</dbReference>
<evidence type="ECO:0000259" key="5">
    <source>
        <dbReference type="PROSITE" id="PS50110"/>
    </source>
</evidence>
<dbReference type="CDD" id="cd06170">
    <property type="entry name" value="LuxR_C_like"/>
    <property type="match status" value="1"/>
</dbReference>
<dbReference type="PANTHER" id="PTHR43214">
    <property type="entry name" value="TWO-COMPONENT RESPONSE REGULATOR"/>
    <property type="match status" value="1"/>
</dbReference>
<protein>
    <submittedName>
        <fullName evidence="6">Response regulator containing a CheY-like receiver domain and an HTH DNA-binding domain</fullName>
    </submittedName>
</protein>
<dbReference type="GO" id="GO:0003677">
    <property type="term" value="F:DNA binding"/>
    <property type="evidence" value="ECO:0007669"/>
    <property type="project" value="UniProtKB-KW"/>
</dbReference>
<dbReference type="PROSITE" id="PS50043">
    <property type="entry name" value="HTH_LUXR_2"/>
    <property type="match status" value="1"/>
</dbReference>
<evidence type="ECO:0000256" key="3">
    <source>
        <dbReference type="PROSITE-ProRule" id="PRU00169"/>
    </source>
</evidence>
<evidence type="ECO:0000256" key="1">
    <source>
        <dbReference type="ARBA" id="ARBA00022553"/>
    </source>
</evidence>
<name>H8KVR8_SOLCM</name>
<dbReference type="AlphaFoldDB" id="H8KVR8"/>
<evidence type="ECO:0000256" key="2">
    <source>
        <dbReference type="ARBA" id="ARBA00023125"/>
    </source>
</evidence>
<dbReference type="PANTHER" id="PTHR43214:SF43">
    <property type="entry name" value="TWO-COMPONENT RESPONSE REGULATOR"/>
    <property type="match status" value="1"/>
</dbReference>
<keyword evidence="7" id="KW-1185">Reference proteome</keyword>
<dbReference type="Gene3D" id="3.40.50.2300">
    <property type="match status" value="1"/>
</dbReference>
<dbReference type="InterPro" id="IPR016032">
    <property type="entry name" value="Sig_transdc_resp-reg_C-effctor"/>
</dbReference>
<sequence>MLQSDQLILAIVDDHPMVIEGLKMFLKSESNITAISFNTGNHFISFLQDNKVDVVLLDIMLPDSNGIELCKEIKKIAPTTVVIALSNQSERSIIMQMLQNGAAGYMLKNTDAHELLNCINEALEGKLAFSREAREIMMRPSFNDLKAIPSVTKREKQILQKIANGDTTAAIAEELFVSPLTVETHRRNLLQKFEAKNVAELIKMAIEHKLL</sequence>
<evidence type="ECO:0000313" key="7">
    <source>
        <dbReference type="Proteomes" id="UP000007590"/>
    </source>
</evidence>